<feature type="domain" description="HAMP" evidence="4">
    <location>
        <begin position="1047"/>
        <end position="1099"/>
    </location>
</feature>
<feature type="domain" description="HAMP" evidence="4">
    <location>
        <begin position="307"/>
        <end position="359"/>
    </location>
</feature>
<proteinExistence type="predicted"/>
<dbReference type="PROSITE" id="PS50885">
    <property type="entry name" value="HAMP"/>
    <property type="match status" value="12"/>
</dbReference>
<dbReference type="GO" id="GO:0071474">
    <property type="term" value="P:cellular hyperosmotic response"/>
    <property type="evidence" value="ECO:0007669"/>
    <property type="project" value="TreeGrafter"/>
</dbReference>
<dbReference type="PANTHER" id="PTHR45339">
    <property type="entry name" value="HYBRID SIGNAL TRANSDUCTION HISTIDINE KINASE J"/>
    <property type="match status" value="1"/>
</dbReference>
<evidence type="ECO:0000256" key="1">
    <source>
        <dbReference type="ARBA" id="ARBA00022553"/>
    </source>
</evidence>
<feature type="domain" description="HAMP" evidence="4">
    <location>
        <begin position="494"/>
        <end position="546"/>
    </location>
</feature>
<organism evidence="5 6">
    <name type="scientific">Calocera viscosa (strain TUFC12733)</name>
    <dbReference type="NCBI Taxonomy" id="1330018"/>
    <lineage>
        <taxon>Eukaryota</taxon>
        <taxon>Fungi</taxon>
        <taxon>Dikarya</taxon>
        <taxon>Basidiomycota</taxon>
        <taxon>Agaricomycotina</taxon>
        <taxon>Dacrymycetes</taxon>
        <taxon>Dacrymycetales</taxon>
        <taxon>Dacrymycetaceae</taxon>
        <taxon>Calocera</taxon>
    </lineage>
</organism>
<dbReference type="EMBL" id="KV417280">
    <property type="protein sequence ID" value="KZO97429.1"/>
    <property type="molecule type" value="Genomic_DNA"/>
</dbReference>
<sequence length="1224" mass="132055">MGLTASRPSELLQGSEEPVDLATDTDIGQTDEQIQPEVVVSEPAPASFHPFIDHLATLVSAYSSGPNPPQIPTYEGPSDDKTELISHHLDRLIRRLRDAEAPLEHLNPAPVESGVDAAEELKILKAQVEEIAGVCRDVANGQLDKTISIEVHDPTISELKDSVNDMVGTLSKLVSEVTRVSLDIGVDGQLGSCVHVPGLKGTWLDLQNVVNQLTDNVTIQVRSIAQVTKAIANGDFSRQVEVAARGEFLDLKNTLNTMGRQLNTFTGEMTRIAFEYGTEGTLGGQASVDGAQGAWATVIDAINVMADNLSYQLRMIMMATRRIDAGDLAAHVEVHAQGEMGCFEEVVNTLIKRLNTFASEVTRVTHEVGTEGRLSCRAAQVEGAQGVWEELTANVNNMAMSVTNQTRSIAAVTKAVAQGDLTKSIELPAEGEFAELNDTVNEMVRRLRLVASEVNRVATEASTDRESWNGGQATVKDVEGVWAEMTSNVNRMASNQMNQLRAIAIVMNDIYQGDLSKHLDIDAQGEMLELKNTINSVVDQLSRFTSGVERLTHLLGTRGDLGGQLEVEGMKGSWAATATSMNRMVENLTLQLRDIERTTWSIANGDLGKQTQVEAHGEISGMQETVNNMSSQLNTFVGEMKRLALEYGIMGVLGGQALVPGAQGAWADVTNQMNTMGDNLTVQIRALAAATHAVDCGNLTSHIDLHAQAQGEIGGFVHSVNGMVGMLNTLVSQLNRVALQVGVEGRLGGQVEVEDVEGIWKEVAANVNNMAMNVTNQTRSVAAVTKAVAKGDLTKSIELPAEGEFLELNDTVNAMVRRLRIVASEVNRVATEASTGYLWIGGKDTAVEGVWTEMTSNVNAMASNQMNQLRAIAIVMNDIYQGDLSKHLDIDAQGEMLELKNTINSVVDQLSRFIRGVERLTYELGTRGDLGGQLEVKGMKGSWASAATSMNRMVENLTFQLRDIGSTTLSIARGDLGKHTQVEAHGEIWWMQETVNNMSNQLNTFVGEMNRLALEYGTWGKLGGQAWVEGAEGAWADVTNEMNTMSNNLTDQIRALAKATRAVGCGNLTSHIDVDAQGEIEYLVDSVNGMVGMLNTLMSELNRVALEVGTEGRLGGRVEVEDVEGIWEELAANINRMTATITEQVRATTAVTNAVAQGDYTKKLDLVVPGEFGVLKDSINSVVDTAVAMRDDYHFARDMVAGEVMVVNVGAGGAGLRTERAAAE</sequence>
<dbReference type="PANTHER" id="PTHR45339:SF1">
    <property type="entry name" value="HYBRID SIGNAL TRANSDUCTION HISTIDINE KINASE J"/>
    <property type="match status" value="1"/>
</dbReference>
<dbReference type="SUPFAM" id="SSF58104">
    <property type="entry name" value="Methyl-accepting chemotaxis protein (MCP) signaling domain"/>
    <property type="match status" value="4"/>
</dbReference>
<feature type="domain" description="HAMP" evidence="4">
    <location>
        <begin position="772"/>
        <end position="824"/>
    </location>
</feature>
<feature type="domain" description="HAMP" evidence="4">
    <location>
        <begin position="215"/>
        <end position="267"/>
    </location>
</feature>
<dbReference type="OrthoDB" id="10266508at2759"/>
<feature type="domain" description="HAMP" evidence="4">
    <location>
        <begin position="955"/>
        <end position="1007"/>
    </location>
</feature>
<evidence type="ECO:0000259" key="4">
    <source>
        <dbReference type="PROSITE" id="PS50885"/>
    </source>
</evidence>
<protein>
    <recommendedName>
        <fullName evidence="4">HAMP domain-containing protein</fullName>
    </recommendedName>
</protein>
<evidence type="ECO:0000313" key="5">
    <source>
        <dbReference type="EMBL" id="KZO97429.1"/>
    </source>
</evidence>
<keyword evidence="2" id="KW-0902">Two-component regulatory system</keyword>
<dbReference type="Gene3D" id="1.20.120.1530">
    <property type="match status" value="7"/>
</dbReference>
<reference evidence="5 6" key="1">
    <citation type="journal article" date="2016" name="Mol. Biol. Evol.">
        <title>Comparative Genomics of Early-Diverging Mushroom-Forming Fungi Provides Insights into the Origins of Lignocellulose Decay Capabilities.</title>
        <authorList>
            <person name="Nagy L.G."/>
            <person name="Riley R."/>
            <person name="Tritt A."/>
            <person name="Adam C."/>
            <person name="Daum C."/>
            <person name="Floudas D."/>
            <person name="Sun H."/>
            <person name="Yadav J.S."/>
            <person name="Pangilinan J."/>
            <person name="Larsson K.H."/>
            <person name="Matsuura K."/>
            <person name="Barry K."/>
            <person name="Labutti K."/>
            <person name="Kuo R."/>
            <person name="Ohm R.A."/>
            <person name="Bhattacharya S.S."/>
            <person name="Shirouzu T."/>
            <person name="Yoshinaga Y."/>
            <person name="Martin F.M."/>
            <person name="Grigoriev I.V."/>
            <person name="Hibbett D.S."/>
        </authorList>
    </citation>
    <scope>NUCLEOTIDE SEQUENCE [LARGE SCALE GENOMIC DNA]</scope>
    <source>
        <strain evidence="5 6">TUFC12733</strain>
    </source>
</reference>
<dbReference type="GO" id="GO:0016020">
    <property type="term" value="C:membrane"/>
    <property type="evidence" value="ECO:0007669"/>
    <property type="project" value="InterPro"/>
</dbReference>
<dbReference type="Proteomes" id="UP000076738">
    <property type="component" value="Unassembled WGS sequence"/>
</dbReference>
<evidence type="ECO:0000313" key="6">
    <source>
        <dbReference type="Proteomes" id="UP000076738"/>
    </source>
</evidence>
<dbReference type="STRING" id="1330018.A0A167N7M0"/>
<feature type="domain" description="HAMP" evidence="4">
    <location>
        <begin position="122"/>
        <end position="175"/>
    </location>
</feature>
<dbReference type="GO" id="GO:0004673">
    <property type="term" value="F:protein histidine kinase activity"/>
    <property type="evidence" value="ECO:0007669"/>
    <property type="project" value="TreeGrafter"/>
</dbReference>
<dbReference type="Pfam" id="PF18947">
    <property type="entry name" value="HAMP_2"/>
    <property type="match status" value="5"/>
</dbReference>
<keyword evidence="6" id="KW-1185">Reference proteome</keyword>
<accession>A0A167N7M0</accession>
<feature type="domain" description="HAMP" evidence="4">
    <location>
        <begin position="863"/>
        <end position="915"/>
    </location>
</feature>
<feature type="domain" description="HAMP" evidence="4">
    <location>
        <begin position="678"/>
        <end position="732"/>
    </location>
</feature>
<dbReference type="GO" id="GO:0000160">
    <property type="term" value="P:phosphorelay signal transduction system"/>
    <property type="evidence" value="ECO:0007669"/>
    <property type="project" value="UniProtKB-KW"/>
</dbReference>
<dbReference type="InterPro" id="IPR003660">
    <property type="entry name" value="HAMP_dom"/>
</dbReference>
<feature type="domain" description="HAMP" evidence="4">
    <location>
        <begin position="586"/>
        <end position="638"/>
    </location>
</feature>
<gene>
    <name evidence="5" type="ORF">CALVIDRAFT_536443</name>
</gene>
<feature type="region of interest" description="Disordered" evidence="3">
    <location>
        <begin position="1"/>
        <end position="33"/>
    </location>
</feature>
<evidence type="ECO:0000256" key="2">
    <source>
        <dbReference type="ARBA" id="ARBA00023012"/>
    </source>
</evidence>
<feature type="domain" description="HAMP" evidence="4">
    <location>
        <begin position="1139"/>
        <end position="1191"/>
    </location>
</feature>
<dbReference type="CDD" id="cd06225">
    <property type="entry name" value="HAMP"/>
    <property type="match status" value="6"/>
</dbReference>
<evidence type="ECO:0000256" key="3">
    <source>
        <dbReference type="SAM" id="MobiDB-lite"/>
    </source>
</evidence>
<dbReference type="AlphaFoldDB" id="A0A167N7M0"/>
<feature type="domain" description="HAMP" evidence="4">
    <location>
        <begin position="400"/>
        <end position="452"/>
    </location>
</feature>
<dbReference type="Pfam" id="PF00672">
    <property type="entry name" value="HAMP"/>
    <property type="match status" value="2"/>
</dbReference>
<keyword evidence="1" id="KW-0597">Phosphoprotein</keyword>
<name>A0A167N7M0_CALVF</name>
<dbReference type="SMART" id="SM00304">
    <property type="entry name" value="HAMP"/>
    <property type="match status" value="12"/>
</dbReference>